<keyword evidence="2" id="KW-1185">Reference proteome</keyword>
<name>A0A5C4LMS8_9HYPH</name>
<sequence>MFTANGAGLAGPDAGGVARRGRVTFCRPDNYLAAILKRRDNIHDFGVSRHANDNRMGIREQLRVLGVFVHRVGKALVAVAFAKAHGDR</sequence>
<reference evidence="1 2" key="1">
    <citation type="submission" date="2019-06" db="EMBL/GenBank/DDBJ databases">
        <title>Genome of Methylobacterium sp. 17Sr1-39.</title>
        <authorList>
            <person name="Seo T."/>
        </authorList>
    </citation>
    <scope>NUCLEOTIDE SEQUENCE [LARGE SCALE GENOMIC DNA]</scope>
    <source>
        <strain evidence="1 2">17Sr1-39</strain>
    </source>
</reference>
<organism evidence="1 2">
    <name type="scientific">Methylobacterium terricola</name>
    <dbReference type="NCBI Taxonomy" id="2583531"/>
    <lineage>
        <taxon>Bacteria</taxon>
        <taxon>Pseudomonadati</taxon>
        <taxon>Pseudomonadota</taxon>
        <taxon>Alphaproteobacteria</taxon>
        <taxon>Hyphomicrobiales</taxon>
        <taxon>Methylobacteriaceae</taxon>
        <taxon>Methylobacterium</taxon>
    </lineage>
</organism>
<dbReference type="RefSeq" id="WP_139034421.1">
    <property type="nucleotide sequence ID" value="NZ_VDDA01000002.1"/>
</dbReference>
<proteinExistence type="predicted"/>
<dbReference type="AlphaFoldDB" id="A0A5C4LMS8"/>
<evidence type="ECO:0000313" key="1">
    <source>
        <dbReference type="EMBL" id="TNC14880.1"/>
    </source>
</evidence>
<dbReference type="Proteomes" id="UP000305267">
    <property type="component" value="Unassembled WGS sequence"/>
</dbReference>
<dbReference type="EMBL" id="VDDA01000002">
    <property type="protein sequence ID" value="TNC14880.1"/>
    <property type="molecule type" value="Genomic_DNA"/>
</dbReference>
<evidence type="ECO:0000313" key="2">
    <source>
        <dbReference type="Proteomes" id="UP000305267"/>
    </source>
</evidence>
<protein>
    <submittedName>
        <fullName evidence="1">Uncharacterized protein</fullName>
    </submittedName>
</protein>
<comment type="caution">
    <text evidence="1">The sequence shown here is derived from an EMBL/GenBank/DDBJ whole genome shotgun (WGS) entry which is preliminary data.</text>
</comment>
<gene>
    <name evidence="1" type="ORF">FF100_04695</name>
</gene>
<accession>A0A5C4LMS8</accession>